<dbReference type="InterPro" id="IPR052140">
    <property type="entry name" value="Dev_Signal_Hedgehog-like"/>
</dbReference>
<dbReference type="InterPro" id="IPR036844">
    <property type="entry name" value="Hint_dom_sf"/>
</dbReference>
<dbReference type="GO" id="GO:0016539">
    <property type="term" value="P:intein-mediated protein splicing"/>
    <property type="evidence" value="ECO:0007669"/>
    <property type="project" value="InterPro"/>
</dbReference>
<dbReference type="EMBL" id="UZAM01007101">
    <property type="protein sequence ID" value="VDO96681.1"/>
    <property type="molecule type" value="Genomic_DNA"/>
</dbReference>
<dbReference type="GO" id="GO:0016540">
    <property type="term" value="P:protein autoprocessing"/>
    <property type="evidence" value="ECO:0007669"/>
    <property type="project" value="InterPro"/>
</dbReference>
<dbReference type="NCBIfam" id="TIGR01445">
    <property type="entry name" value="intein_Nterm"/>
    <property type="match status" value="1"/>
</dbReference>
<name>A0A183IEU6_9BILA</name>
<dbReference type="InterPro" id="IPR003587">
    <property type="entry name" value="Hint_dom_N"/>
</dbReference>
<protein>
    <submittedName>
        <fullName evidence="6">HintN domain-containing protein</fullName>
    </submittedName>
</protein>
<dbReference type="InterPro" id="IPR001767">
    <property type="entry name" value="Hedgehog_Hint"/>
</dbReference>
<keyword evidence="1" id="KW-0217">Developmental protein</keyword>
<accession>A0A183IEU6</accession>
<feature type="domain" description="Hint" evidence="3">
    <location>
        <begin position="48"/>
        <end position="153"/>
    </location>
</feature>
<dbReference type="InterPro" id="IPR003586">
    <property type="entry name" value="Hint_dom_C"/>
</dbReference>
<dbReference type="Proteomes" id="UP000270296">
    <property type="component" value="Unassembled WGS sequence"/>
</dbReference>
<dbReference type="InterPro" id="IPR006141">
    <property type="entry name" value="Intein_N"/>
</dbReference>
<evidence type="ECO:0000259" key="3">
    <source>
        <dbReference type="SMART" id="SM00306"/>
    </source>
</evidence>
<organism evidence="6">
    <name type="scientific">Soboliphyme baturini</name>
    <dbReference type="NCBI Taxonomy" id="241478"/>
    <lineage>
        <taxon>Eukaryota</taxon>
        <taxon>Metazoa</taxon>
        <taxon>Ecdysozoa</taxon>
        <taxon>Nematoda</taxon>
        <taxon>Enoplea</taxon>
        <taxon>Dorylaimia</taxon>
        <taxon>Dioctophymatida</taxon>
        <taxon>Dioctophymatoidea</taxon>
        <taxon>Soboliphymatidae</taxon>
        <taxon>Soboliphyme</taxon>
    </lineage>
</organism>
<evidence type="ECO:0000256" key="1">
    <source>
        <dbReference type="ARBA" id="ARBA00022473"/>
    </source>
</evidence>
<evidence type="ECO:0000259" key="2">
    <source>
        <dbReference type="SMART" id="SM00305"/>
    </source>
</evidence>
<dbReference type="OrthoDB" id="5212at2759"/>
<evidence type="ECO:0000313" key="4">
    <source>
        <dbReference type="EMBL" id="VDO96681.1"/>
    </source>
</evidence>
<proteinExistence type="predicted"/>
<dbReference type="Gene3D" id="2.170.16.10">
    <property type="entry name" value="Hedgehog/Intein (Hint) domain"/>
    <property type="match status" value="1"/>
</dbReference>
<feature type="domain" description="Hint" evidence="2">
    <location>
        <begin position="154"/>
        <end position="198"/>
    </location>
</feature>
<dbReference type="Pfam" id="PF01079">
    <property type="entry name" value="Hint"/>
    <property type="match status" value="1"/>
</dbReference>
<dbReference type="SMART" id="SM00306">
    <property type="entry name" value="HintN"/>
    <property type="match status" value="1"/>
</dbReference>
<dbReference type="CDD" id="cd00081">
    <property type="entry name" value="Hint"/>
    <property type="match status" value="1"/>
</dbReference>
<dbReference type="AlphaFoldDB" id="A0A183IEU6"/>
<dbReference type="PANTHER" id="PTHR46706:SF12">
    <property type="entry name" value="PROTEIN QUA-1-RELATED"/>
    <property type="match status" value="1"/>
</dbReference>
<evidence type="ECO:0000313" key="5">
    <source>
        <dbReference type="Proteomes" id="UP000270296"/>
    </source>
</evidence>
<dbReference type="WBParaSite" id="SBAD_0000224301-mRNA-1">
    <property type="protein sequence ID" value="SBAD_0000224301-mRNA-1"/>
    <property type="gene ID" value="SBAD_0000224301"/>
</dbReference>
<reference evidence="4 5" key="2">
    <citation type="submission" date="2018-11" db="EMBL/GenBank/DDBJ databases">
        <authorList>
            <consortium name="Pathogen Informatics"/>
        </authorList>
    </citation>
    <scope>NUCLEOTIDE SEQUENCE [LARGE SCALE GENOMIC DNA]</scope>
</reference>
<evidence type="ECO:0000313" key="6">
    <source>
        <dbReference type="WBParaSite" id="SBAD_0000224301-mRNA-1"/>
    </source>
</evidence>
<dbReference type="SUPFAM" id="SSF51294">
    <property type="entry name" value="Hedgehog/intein (Hint) domain"/>
    <property type="match status" value="1"/>
</dbReference>
<dbReference type="PANTHER" id="PTHR46706">
    <property type="entry name" value="PROTEIN QUA-1-RELATED"/>
    <property type="match status" value="1"/>
</dbReference>
<dbReference type="SMART" id="SM00305">
    <property type="entry name" value="HintC"/>
    <property type="match status" value="1"/>
</dbReference>
<keyword evidence="5" id="KW-1185">Reference proteome</keyword>
<reference evidence="6" key="1">
    <citation type="submission" date="2016-06" db="UniProtKB">
        <authorList>
            <consortium name="WormBaseParasite"/>
        </authorList>
    </citation>
    <scope>IDENTIFICATION</scope>
</reference>
<sequence length="252" mass="28541">MNRQRVSETRGAAQRCSCTCERLETGDGLAAQQNPQEAALIGGYGRRRGCLHGEDYVVTESGRRRIDDLAIHDRQAKVLSRNDNGELQFSQIAFWIHSKPNDSVDYFEVETEHGQRISLTREHLIYRTNCISERQRSITAEHLQVGDCVFVIQDEELTQTRVKVITIKNKVGIYSPVTETGSIIVNDVLASCYTTIENESIQKLLFKYAIVLNKIIRMLLPRSIYELIFVPEEGSVPPAIISAFSIRKLILS</sequence>
<gene>
    <name evidence="4" type="ORF">SBAD_LOCUS2140</name>
</gene>
<dbReference type="PROSITE" id="PS50817">
    <property type="entry name" value="INTEIN_N_TER"/>
    <property type="match status" value="1"/>
</dbReference>